<proteinExistence type="predicted"/>
<evidence type="ECO:0000313" key="3">
    <source>
        <dbReference type="Proteomes" id="UP001270362"/>
    </source>
</evidence>
<feature type="compositionally biased region" description="Polar residues" evidence="1">
    <location>
        <begin position="48"/>
        <end position="61"/>
    </location>
</feature>
<accession>A0AAE0X2J5</accession>
<reference evidence="2" key="2">
    <citation type="submission" date="2023-06" db="EMBL/GenBank/DDBJ databases">
        <authorList>
            <consortium name="Lawrence Berkeley National Laboratory"/>
            <person name="Haridas S."/>
            <person name="Hensen N."/>
            <person name="Bonometti L."/>
            <person name="Westerberg I."/>
            <person name="Brannstrom I.O."/>
            <person name="Guillou S."/>
            <person name="Cros-Aarteil S."/>
            <person name="Calhoun S."/>
            <person name="Kuo A."/>
            <person name="Mondo S."/>
            <person name="Pangilinan J."/>
            <person name="Riley R."/>
            <person name="Labutti K."/>
            <person name="Andreopoulos B."/>
            <person name="Lipzen A."/>
            <person name="Chen C."/>
            <person name="Yanf M."/>
            <person name="Daum C."/>
            <person name="Ng V."/>
            <person name="Clum A."/>
            <person name="Steindorff A."/>
            <person name="Ohm R."/>
            <person name="Martin F."/>
            <person name="Silar P."/>
            <person name="Natvig D."/>
            <person name="Lalanne C."/>
            <person name="Gautier V."/>
            <person name="Ament-Velasquez S.L."/>
            <person name="Kruys A."/>
            <person name="Hutchinson M.I."/>
            <person name="Powell A.J."/>
            <person name="Barry K."/>
            <person name="Miller A.N."/>
            <person name="Grigoriev I.V."/>
            <person name="Debuchy R."/>
            <person name="Gladieux P."/>
            <person name="Thoren M.H."/>
            <person name="Johannesson H."/>
        </authorList>
    </citation>
    <scope>NUCLEOTIDE SEQUENCE</scope>
    <source>
        <strain evidence="2">CBS 314.62</strain>
    </source>
</reference>
<sequence>MQLPSMQHLGRDRKYLVICLLAHHLSMPAYIAATTGTPSSFPAGETPLGSQPQCPATQQPSRWPFTPRIHHPYPTSKHGGKHWSSECKASLSSLSMVNWSFWGSTVSNRARQKGLNRTALSYHASLAEWAKQVRAVQHSADGASSADCGHFVVDVDCHCGPWEEAFSGEPRGQLSDFRDRARKRIVEAKSRHRSVTRGAGGEGREARDLPRWTDRRVLISSGTDTDLCAGEKGKVRLGGRASGGNVPPCRLAALPPRVRVRSPCGSPPWMMTCSSGDGGGIDNQNGKIAMIGKHGRIGGCFHAGVPCPTPPPPPANPSAAQTK</sequence>
<keyword evidence="3" id="KW-1185">Reference proteome</keyword>
<comment type="caution">
    <text evidence="2">The sequence shown here is derived from an EMBL/GenBank/DDBJ whole genome shotgun (WGS) entry which is preliminary data.</text>
</comment>
<protein>
    <submittedName>
        <fullName evidence="2">Uncharacterized protein</fullName>
    </submittedName>
</protein>
<reference evidence="2" key="1">
    <citation type="journal article" date="2023" name="Mol. Phylogenet. Evol.">
        <title>Genome-scale phylogeny and comparative genomics of the fungal order Sordariales.</title>
        <authorList>
            <person name="Hensen N."/>
            <person name="Bonometti L."/>
            <person name="Westerberg I."/>
            <person name="Brannstrom I.O."/>
            <person name="Guillou S."/>
            <person name="Cros-Aarteil S."/>
            <person name="Calhoun S."/>
            <person name="Haridas S."/>
            <person name="Kuo A."/>
            <person name="Mondo S."/>
            <person name="Pangilinan J."/>
            <person name="Riley R."/>
            <person name="LaButti K."/>
            <person name="Andreopoulos B."/>
            <person name="Lipzen A."/>
            <person name="Chen C."/>
            <person name="Yan M."/>
            <person name="Daum C."/>
            <person name="Ng V."/>
            <person name="Clum A."/>
            <person name="Steindorff A."/>
            <person name="Ohm R.A."/>
            <person name="Martin F."/>
            <person name="Silar P."/>
            <person name="Natvig D.O."/>
            <person name="Lalanne C."/>
            <person name="Gautier V."/>
            <person name="Ament-Velasquez S.L."/>
            <person name="Kruys A."/>
            <person name="Hutchinson M.I."/>
            <person name="Powell A.J."/>
            <person name="Barry K."/>
            <person name="Miller A.N."/>
            <person name="Grigoriev I.V."/>
            <person name="Debuchy R."/>
            <person name="Gladieux P."/>
            <person name="Hiltunen Thoren M."/>
            <person name="Johannesson H."/>
        </authorList>
    </citation>
    <scope>NUCLEOTIDE SEQUENCE</scope>
    <source>
        <strain evidence="2">CBS 314.62</strain>
    </source>
</reference>
<evidence type="ECO:0000313" key="2">
    <source>
        <dbReference type="EMBL" id="KAK3683598.1"/>
    </source>
</evidence>
<evidence type="ECO:0000256" key="1">
    <source>
        <dbReference type="SAM" id="MobiDB-lite"/>
    </source>
</evidence>
<feature type="region of interest" description="Disordered" evidence="1">
    <location>
        <begin position="41"/>
        <end position="66"/>
    </location>
</feature>
<name>A0AAE0X2J5_9PEZI</name>
<gene>
    <name evidence="2" type="ORF">B0T22DRAFT_468330</name>
</gene>
<dbReference type="Proteomes" id="UP001270362">
    <property type="component" value="Unassembled WGS sequence"/>
</dbReference>
<dbReference type="AlphaFoldDB" id="A0AAE0X2J5"/>
<dbReference type="EMBL" id="JAULSO010000004">
    <property type="protein sequence ID" value="KAK3683598.1"/>
    <property type="molecule type" value="Genomic_DNA"/>
</dbReference>
<organism evidence="2 3">
    <name type="scientific">Podospora appendiculata</name>
    <dbReference type="NCBI Taxonomy" id="314037"/>
    <lineage>
        <taxon>Eukaryota</taxon>
        <taxon>Fungi</taxon>
        <taxon>Dikarya</taxon>
        <taxon>Ascomycota</taxon>
        <taxon>Pezizomycotina</taxon>
        <taxon>Sordariomycetes</taxon>
        <taxon>Sordariomycetidae</taxon>
        <taxon>Sordariales</taxon>
        <taxon>Podosporaceae</taxon>
        <taxon>Podospora</taxon>
    </lineage>
</organism>